<organism evidence="2 3">
    <name type="scientific">Candidatus Magnetominusculus xianensis</name>
    <dbReference type="NCBI Taxonomy" id="1748249"/>
    <lineage>
        <taxon>Bacteria</taxon>
        <taxon>Pseudomonadati</taxon>
        <taxon>Nitrospirota</taxon>
        <taxon>Nitrospiria</taxon>
        <taxon>Nitrospirales</taxon>
        <taxon>Nitrospiraceae</taxon>
        <taxon>Candidatus Magnetominusculus</taxon>
    </lineage>
</organism>
<evidence type="ECO:0000256" key="1">
    <source>
        <dbReference type="SAM" id="Phobius"/>
    </source>
</evidence>
<sequence length="121" mass="13171">MEKVLLVIGLISLNLYAVGSNVLLLTIHRHFDSNGSLAVITGLGVVSISSTLFIPLCSLFFDNNYNLNIQRLSNLDSLIVGIAGRELFSPLPAPVVFSLRNSFKKSHLNRITSWCTAGLKA</sequence>
<evidence type="ECO:0000313" key="2">
    <source>
        <dbReference type="EMBL" id="KWT90153.1"/>
    </source>
</evidence>
<keyword evidence="3" id="KW-1185">Reference proteome</keyword>
<feature type="transmembrane region" description="Helical" evidence="1">
    <location>
        <begin position="6"/>
        <end position="25"/>
    </location>
</feature>
<dbReference type="EMBL" id="LNQR01000036">
    <property type="protein sequence ID" value="KWT90153.1"/>
    <property type="molecule type" value="Genomic_DNA"/>
</dbReference>
<proteinExistence type="predicted"/>
<keyword evidence="1" id="KW-0472">Membrane</keyword>
<gene>
    <name evidence="2" type="ORF">ASN18_1159</name>
</gene>
<reference evidence="2 3" key="1">
    <citation type="submission" date="2015-11" db="EMBL/GenBank/DDBJ databases">
        <authorList>
            <person name="Lin W."/>
        </authorList>
    </citation>
    <scope>NUCLEOTIDE SEQUENCE [LARGE SCALE GENOMIC DNA]</scope>
    <source>
        <strain evidence="2 3">HCH-1</strain>
    </source>
</reference>
<feature type="transmembrane region" description="Helical" evidence="1">
    <location>
        <begin position="37"/>
        <end position="61"/>
    </location>
</feature>
<accession>A0ABR5SL17</accession>
<name>A0ABR5SL17_9BACT</name>
<keyword evidence="1" id="KW-1133">Transmembrane helix</keyword>
<evidence type="ECO:0000313" key="3">
    <source>
        <dbReference type="Proteomes" id="UP000060487"/>
    </source>
</evidence>
<dbReference type="Proteomes" id="UP000060487">
    <property type="component" value="Unassembled WGS sequence"/>
</dbReference>
<comment type="caution">
    <text evidence="2">The sequence shown here is derived from an EMBL/GenBank/DDBJ whole genome shotgun (WGS) entry which is preliminary data.</text>
</comment>
<keyword evidence="1" id="KW-0812">Transmembrane</keyword>
<protein>
    <submittedName>
        <fullName evidence="2">Uncharacterized protein</fullName>
    </submittedName>
</protein>